<evidence type="ECO:0000256" key="2">
    <source>
        <dbReference type="ARBA" id="ARBA00022692"/>
    </source>
</evidence>
<evidence type="ECO:0000256" key="1">
    <source>
        <dbReference type="ARBA" id="ARBA00004141"/>
    </source>
</evidence>
<evidence type="ECO:0000256" key="4">
    <source>
        <dbReference type="ARBA" id="ARBA00023136"/>
    </source>
</evidence>
<dbReference type="SUPFAM" id="SSF52091">
    <property type="entry name" value="SpoIIaa-like"/>
    <property type="match status" value="1"/>
</dbReference>
<keyword evidence="4 5" id="KW-0472">Membrane</keyword>
<feature type="transmembrane region" description="Helical" evidence="5">
    <location>
        <begin position="250"/>
        <end position="272"/>
    </location>
</feature>
<dbReference type="AlphaFoldDB" id="A0A917CDX2"/>
<feature type="transmembrane region" description="Helical" evidence="5">
    <location>
        <begin position="174"/>
        <end position="191"/>
    </location>
</feature>
<evidence type="ECO:0000259" key="6">
    <source>
        <dbReference type="PROSITE" id="PS50801"/>
    </source>
</evidence>
<keyword evidence="8" id="KW-1185">Reference proteome</keyword>
<dbReference type="GO" id="GO:0016020">
    <property type="term" value="C:membrane"/>
    <property type="evidence" value="ECO:0007669"/>
    <property type="project" value="UniProtKB-SubCell"/>
</dbReference>
<evidence type="ECO:0000256" key="3">
    <source>
        <dbReference type="ARBA" id="ARBA00022989"/>
    </source>
</evidence>
<comment type="subcellular location">
    <subcellularLocation>
        <location evidence="1">Membrane</location>
        <topology evidence="1">Multi-pass membrane protein</topology>
    </subcellularLocation>
</comment>
<feature type="transmembrane region" description="Helical" evidence="5">
    <location>
        <begin position="330"/>
        <end position="360"/>
    </location>
</feature>
<keyword evidence="2 5" id="KW-0812">Transmembrane</keyword>
<keyword evidence="3 5" id="KW-1133">Transmembrane helix</keyword>
<feature type="transmembrane region" description="Helical" evidence="5">
    <location>
        <begin position="54"/>
        <end position="75"/>
    </location>
</feature>
<evidence type="ECO:0000256" key="5">
    <source>
        <dbReference type="SAM" id="Phobius"/>
    </source>
</evidence>
<reference evidence="7" key="2">
    <citation type="submission" date="2020-09" db="EMBL/GenBank/DDBJ databases">
        <authorList>
            <person name="Sun Q."/>
            <person name="Zhou Y."/>
        </authorList>
    </citation>
    <scope>NUCLEOTIDE SEQUENCE</scope>
    <source>
        <strain evidence="7">CGMCC 1.12181</strain>
    </source>
</reference>
<reference evidence="7" key="1">
    <citation type="journal article" date="2014" name="Int. J. Syst. Evol. Microbiol.">
        <title>Complete genome sequence of Corynebacterium casei LMG S-19264T (=DSM 44701T), isolated from a smear-ripened cheese.</title>
        <authorList>
            <consortium name="US DOE Joint Genome Institute (JGI-PGF)"/>
            <person name="Walter F."/>
            <person name="Albersmeier A."/>
            <person name="Kalinowski J."/>
            <person name="Ruckert C."/>
        </authorList>
    </citation>
    <scope>NUCLEOTIDE SEQUENCE</scope>
    <source>
        <strain evidence="7">CGMCC 1.12181</strain>
    </source>
</reference>
<comment type="caution">
    <text evidence="7">The sequence shown here is derived from an EMBL/GenBank/DDBJ whole genome shotgun (WGS) entry which is preliminary data.</text>
</comment>
<dbReference type="GO" id="GO:0055085">
    <property type="term" value="P:transmembrane transport"/>
    <property type="evidence" value="ECO:0007669"/>
    <property type="project" value="InterPro"/>
</dbReference>
<accession>A0A917CDX2</accession>
<evidence type="ECO:0000313" key="7">
    <source>
        <dbReference type="EMBL" id="GGF85898.1"/>
    </source>
</evidence>
<proteinExistence type="predicted"/>
<feature type="transmembrane region" description="Helical" evidence="5">
    <location>
        <begin position="123"/>
        <end position="143"/>
    </location>
</feature>
<dbReference type="RefSeq" id="WP_188363960.1">
    <property type="nucleotide sequence ID" value="NZ_BAABJF010000011.1"/>
</dbReference>
<feature type="domain" description="STAS" evidence="6">
    <location>
        <begin position="434"/>
        <end position="546"/>
    </location>
</feature>
<feature type="transmembrane region" description="Helical" evidence="5">
    <location>
        <begin position="81"/>
        <end position="111"/>
    </location>
</feature>
<organism evidence="7 8">
    <name type="scientific">Marinicella pacifica</name>
    <dbReference type="NCBI Taxonomy" id="1171543"/>
    <lineage>
        <taxon>Bacteria</taxon>
        <taxon>Pseudomonadati</taxon>
        <taxon>Pseudomonadota</taxon>
        <taxon>Gammaproteobacteria</taxon>
        <taxon>Lysobacterales</taxon>
        <taxon>Marinicellaceae</taxon>
        <taxon>Marinicella</taxon>
    </lineage>
</organism>
<dbReference type="InterPro" id="IPR002645">
    <property type="entry name" value="STAS_dom"/>
</dbReference>
<feature type="transmembrane region" description="Helical" evidence="5">
    <location>
        <begin position="26"/>
        <end position="47"/>
    </location>
</feature>
<sequence>MKIEFTPKLFSLIKAGISRETILKDVMSGVIVGIVALPLAIAFAIASGVSPEKGLITAIVAGIIISVFGGSRVQIGGPTGAFIVIVYGIVQTHGVDGLILATFMAGFIMMAFGLARFGGFLKYIPYSLIVGFTSGIALIIFSSQVNDFLGLKLTDVPADFLSKWILYAQNLNQINPYAIAIAISTVIMTLYFQKLIKLIPGSIVAIILATLCVQLFNVPVTTIESQFGEIPNALSLPSLPTFDFATMKSLIQPAFAIALLGAIESLLSAVVADSMMGGKHRSNMELVAQGAANSASALFGGIPATGAIARTATNVNNGGRTPIAGIVHGVVLLLIMLLFAPLAKLIPLSCLAGILVVVAYHMSEWRQFKSILKGDRMDVIILLTTFFLTVIFDLVIAIQVGIVLSSFMFMYRMSRSVEVNNINIEQDRVERLFDEETLDVPEGVVLYEINGPLFFGAARQFQQTVTSIPSTSVKTIILRMRYVPLIDATGYQSLKDIISNFQSQGIQVILSGVRDELVNDFERHQVFQILDRQNVVPNIKQALALVHWSKPSTKIKSLLSQLW</sequence>
<dbReference type="InterPro" id="IPR001902">
    <property type="entry name" value="SLC26A/SulP_fam"/>
</dbReference>
<feature type="transmembrane region" description="Helical" evidence="5">
    <location>
        <begin position="198"/>
        <end position="216"/>
    </location>
</feature>
<dbReference type="PANTHER" id="PTHR11814">
    <property type="entry name" value="SULFATE TRANSPORTER"/>
    <property type="match status" value="1"/>
</dbReference>
<dbReference type="Pfam" id="PF01740">
    <property type="entry name" value="STAS"/>
    <property type="match status" value="1"/>
</dbReference>
<dbReference type="Proteomes" id="UP000605253">
    <property type="component" value="Unassembled WGS sequence"/>
</dbReference>
<feature type="transmembrane region" description="Helical" evidence="5">
    <location>
        <begin position="380"/>
        <end position="405"/>
    </location>
</feature>
<dbReference type="CDD" id="cd07042">
    <property type="entry name" value="STAS_SulP_like_sulfate_transporter"/>
    <property type="match status" value="1"/>
</dbReference>
<gene>
    <name evidence="7" type="ORF">GCM10011365_03700</name>
</gene>
<evidence type="ECO:0000313" key="8">
    <source>
        <dbReference type="Proteomes" id="UP000605253"/>
    </source>
</evidence>
<dbReference type="InterPro" id="IPR036513">
    <property type="entry name" value="STAS_dom_sf"/>
</dbReference>
<protein>
    <submittedName>
        <fullName evidence="7">Sodium-independent anion transporter</fullName>
    </submittedName>
</protein>
<dbReference type="Gene3D" id="3.30.750.24">
    <property type="entry name" value="STAS domain"/>
    <property type="match status" value="1"/>
</dbReference>
<dbReference type="InterPro" id="IPR011547">
    <property type="entry name" value="SLC26A/SulP_dom"/>
</dbReference>
<dbReference type="PROSITE" id="PS50801">
    <property type="entry name" value="STAS"/>
    <property type="match status" value="1"/>
</dbReference>
<dbReference type="Pfam" id="PF00916">
    <property type="entry name" value="Sulfate_transp"/>
    <property type="match status" value="1"/>
</dbReference>
<dbReference type="EMBL" id="BMEO01000001">
    <property type="protein sequence ID" value="GGF85898.1"/>
    <property type="molecule type" value="Genomic_DNA"/>
</dbReference>
<name>A0A917CDX2_9GAMM</name>